<evidence type="ECO:0000313" key="2">
    <source>
        <dbReference type="Proteomes" id="UP000198820"/>
    </source>
</evidence>
<dbReference type="AlphaFoldDB" id="A0A1H4E072"/>
<name>A0A1H4E072_9FLAO</name>
<proteinExistence type="predicted"/>
<organism evidence="1 2">
    <name type="scientific">Psychroflexus halocasei</name>
    <dbReference type="NCBI Taxonomy" id="908615"/>
    <lineage>
        <taxon>Bacteria</taxon>
        <taxon>Pseudomonadati</taxon>
        <taxon>Bacteroidota</taxon>
        <taxon>Flavobacteriia</taxon>
        <taxon>Flavobacteriales</taxon>
        <taxon>Flavobacteriaceae</taxon>
        <taxon>Psychroflexus</taxon>
    </lineage>
</organism>
<dbReference type="Proteomes" id="UP000198820">
    <property type="component" value="Unassembled WGS sequence"/>
</dbReference>
<evidence type="ECO:0000313" key="1">
    <source>
        <dbReference type="EMBL" id="SEA78433.1"/>
    </source>
</evidence>
<reference evidence="1 2" key="1">
    <citation type="submission" date="2016-10" db="EMBL/GenBank/DDBJ databases">
        <authorList>
            <person name="de Groot N.N."/>
        </authorList>
    </citation>
    <scope>NUCLEOTIDE SEQUENCE [LARGE SCALE GENOMIC DNA]</scope>
    <source>
        <strain evidence="1 2">DSM 23581</strain>
    </source>
</reference>
<protein>
    <submittedName>
        <fullName evidence="1">Uncharacterized protein</fullName>
    </submittedName>
</protein>
<sequence>MEIRSDFRNGYFNVYNSQKDIIGKIKIDKKVDFKETEIIVENKKYQIIRNKWNAKIYENDKLLYHLKTNSISGNTEIIELNKKIKGVWGLKWGTRLLDKNGKTLLKIRNEKQSVNNGNYIIKFSTRQKLFNYLIFNKVK</sequence>
<keyword evidence="2" id="KW-1185">Reference proteome</keyword>
<dbReference type="RefSeq" id="WP_093246042.1">
    <property type="nucleotide sequence ID" value="NZ_FNQF01000021.1"/>
</dbReference>
<accession>A0A1H4E072</accession>
<dbReference type="EMBL" id="FNQF01000021">
    <property type="protein sequence ID" value="SEA78433.1"/>
    <property type="molecule type" value="Genomic_DNA"/>
</dbReference>
<gene>
    <name evidence="1" type="ORF">SAMN05421540_1215</name>
</gene>